<feature type="compositionally biased region" description="Polar residues" evidence="1">
    <location>
        <begin position="12"/>
        <end position="24"/>
    </location>
</feature>
<name>R0JI84_ANAPL</name>
<sequence>MPTHASKFQGVLSESPSRCTGLSEEQSQWRAVIATFNVGAPTEEGGSRKEGEDYHGALEGRQTRLKEMLRNDEETVARLYMQGQQGVGEIGPGCVSHSVTLEYGVSTVIWDRETGWGPVEESHGDLLVSIQLKEECPKTIKAPDQQAPVGQFLEVYVQVVLAKCVCQDRIPTGWRAGCAVSSCGKEKCLNRDRFAKKEGKEVGMPVWLGSSMWVTAAQIGSSRILRQHASALRAAILPPGLVSGLVTGGNIFFQLQVGCKSDQQGNEGSILVQVISLDVVNIKSVYSIRLLQGNKANLYHFAGIKELKMHLHMERRQRSYPGQQNNVKHAQD</sequence>
<accession>R0JI84</accession>
<reference evidence="3" key="1">
    <citation type="journal article" date="2013" name="Nat. Genet.">
        <title>The duck genome and transcriptome provide insight into an avian influenza virus reservoir species.</title>
        <authorList>
            <person name="Huang Y."/>
            <person name="Li Y."/>
            <person name="Burt D.W."/>
            <person name="Chen H."/>
            <person name="Zhang Y."/>
            <person name="Qian W."/>
            <person name="Kim H."/>
            <person name="Gan S."/>
            <person name="Zhao Y."/>
            <person name="Li J."/>
            <person name="Yi K."/>
            <person name="Feng H."/>
            <person name="Zhu P."/>
            <person name="Li B."/>
            <person name="Liu Q."/>
            <person name="Fairley S."/>
            <person name="Magor K.E."/>
            <person name="Du Z."/>
            <person name="Hu X."/>
            <person name="Goodman L."/>
            <person name="Tafer H."/>
            <person name="Vignal A."/>
            <person name="Lee T."/>
            <person name="Kim K.W."/>
            <person name="Sheng Z."/>
            <person name="An Y."/>
            <person name="Searle S."/>
            <person name="Herrero J."/>
            <person name="Groenen M.A."/>
            <person name="Crooijmans R.P."/>
            <person name="Faraut T."/>
            <person name="Cai Q."/>
            <person name="Webster R.G."/>
            <person name="Aldridge J.R."/>
            <person name="Warren W.C."/>
            <person name="Bartschat S."/>
            <person name="Kehr S."/>
            <person name="Marz M."/>
            <person name="Stadler P.F."/>
            <person name="Smith J."/>
            <person name="Kraus R.H."/>
            <person name="Zhao Y."/>
            <person name="Ren L."/>
            <person name="Fei J."/>
            <person name="Morisson M."/>
            <person name="Kaiser P."/>
            <person name="Griffin D.K."/>
            <person name="Rao M."/>
            <person name="Pitel F."/>
            <person name="Wang J."/>
            <person name="Li N."/>
        </authorList>
    </citation>
    <scope>NUCLEOTIDE SEQUENCE [LARGE SCALE GENOMIC DNA]</scope>
</reference>
<evidence type="ECO:0000313" key="3">
    <source>
        <dbReference type="Proteomes" id="UP000296049"/>
    </source>
</evidence>
<organism evidence="2 3">
    <name type="scientific">Anas platyrhynchos</name>
    <name type="common">Mallard</name>
    <name type="synonym">Anas boschas</name>
    <dbReference type="NCBI Taxonomy" id="8839"/>
    <lineage>
        <taxon>Eukaryota</taxon>
        <taxon>Metazoa</taxon>
        <taxon>Chordata</taxon>
        <taxon>Craniata</taxon>
        <taxon>Vertebrata</taxon>
        <taxon>Euteleostomi</taxon>
        <taxon>Archelosauria</taxon>
        <taxon>Archosauria</taxon>
        <taxon>Dinosauria</taxon>
        <taxon>Saurischia</taxon>
        <taxon>Theropoda</taxon>
        <taxon>Coelurosauria</taxon>
        <taxon>Aves</taxon>
        <taxon>Neognathae</taxon>
        <taxon>Galloanserae</taxon>
        <taxon>Anseriformes</taxon>
        <taxon>Anatidae</taxon>
        <taxon>Anatinae</taxon>
        <taxon>Anas</taxon>
    </lineage>
</organism>
<dbReference type="Proteomes" id="UP000296049">
    <property type="component" value="Unassembled WGS sequence"/>
</dbReference>
<keyword evidence="3" id="KW-1185">Reference proteome</keyword>
<dbReference type="EMBL" id="KB743827">
    <property type="protein sequence ID" value="EOA96945.1"/>
    <property type="molecule type" value="Genomic_DNA"/>
</dbReference>
<proteinExistence type="predicted"/>
<evidence type="ECO:0000313" key="2">
    <source>
        <dbReference type="EMBL" id="EOA96945.1"/>
    </source>
</evidence>
<protein>
    <submittedName>
        <fullName evidence="2">Uncharacterized protein</fullName>
    </submittedName>
</protein>
<feature type="region of interest" description="Disordered" evidence="1">
    <location>
        <begin position="1"/>
        <end position="24"/>
    </location>
</feature>
<gene>
    <name evidence="2" type="ORF">Anapl_15741</name>
</gene>
<evidence type="ECO:0000256" key="1">
    <source>
        <dbReference type="SAM" id="MobiDB-lite"/>
    </source>
</evidence>
<dbReference type="AlphaFoldDB" id="R0JI84"/>